<dbReference type="Gene3D" id="1.10.238.10">
    <property type="entry name" value="EF-hand"/>
    <property type="match status" value="2"/>
</dbReference>
<dbReference type="PROSITE" id="PS50222">
    <property type="entry name" value="EF_HAND_2"/>
    <property type="match status" value="3"/>
</dbReference>
<sequence length="225" mass="24370">VHAVSCWQPAEAALSSMESVNEAFKNFDLHGTGTMKRQEIIDILLSLDPTLTADVVCLFMSPQGSPGDEVSYSDFLSEVFMNVSTSLALSRAVSQMVAAVDALAVSSQLPTDPFAPAAKERMMANIFDMCDVGGDKEINKRELIKACKNHEEVAEFFQLPRIIRQEDGSRDKMEATFQAIDGDHSRSISWAEFHSFCMDLGALQSGSVAEAAELADAPKALGDAT</sequence>
<dbReference type="SMART" id="SM00054">
    <property type="entry name" value="EFh"/>
    <property type="match status" value="3"/>
</dbReference>
<gene>
    <name evidence="3" type="ORF">PGLA1383_LOCUS2828</name>
</gene>
<reference evidence="3" key="1">
    <citation type="submission" date="2021-02" db="EMBL/GenBank/DDBJ databases">
        <authorList>
            <person name="Dougan E. K."/>
            <person name="Rhodes N."/>
            <person name="Thang M."/>
            <person name="Chan C."/>
        </authorList>
    </citation>
    <scope>NUCLEOTIDE SEQUENCE</scope>
</reference>
<feature type="non-terminal residue" evidence="3">
    <location>
        <position position="1"/>
    </location>
</feature>
<dbReference type="AlphaFoldDB" id="A0A813D8I8"/>
<name>A0A813D8I8_POLGL</name>
<dbReference type="SUPFAM" id="SSF47473">
    <property type="entry name" value="EF-hand"/>
    <property type="match status" value="1"/>
</dbReference>
<dbReference type="PROSITE" id="PS00018">
    <property type="entry name" value="EF_HAND_1"/>
    <property type="match status" value="1"/>
</dbReference>
<accession>A0A813D8I8</accession>
<dbReference type="InterPro" id="IPR018247">
    <property type="entry name" value="EF_Hand_1_Ca_BS"/>
</dbReference>
<dbReference type="Proteomes" id="UP000654075">
    <property type="component" value="Unassembled WGS sequence"/>
</dbReference>
<evidence type="ECO:0000259" key="2">
    <source>
        <dbReference type="PROSITE" id="PS50222"/>
    </source>
</evidence>
<evidence type="ECO:0000313" key="4">
    <source>
        <dbReference type="Proteomes" id="UP000654075"/>
    </source>
</evidence>
<dbReference type="OrthoDB" id="434776at2759"/>
<evidence type="ECO:0000313" key="3">
    <source>
        <dbReference type="EMBL" id="CAE8583879.1"/>
    </source>
</evidence>
<keyword evidence="4" id="KW-1185">Reference proteome</keyword>
<dbReference type="Pfam" id="PF13499">
    <property type="entry name" value="EF-hand_7"/>
    <property type="match status" value="1"/>
</dbReference>
<dbReference type="GO" id="GO:0005509">
    <property type="term" value="F:calcium ion binding"/>
    <property type="evidence" value="ECO:0007669"/>
    <property type="project" value="InterPro"/>
</dbReference>
<dbReference type="InterPro" id="IPR011992">
    <property type="entry name" value="EF-hand-dom_pair"/>
</dbReference>
<protein>
    <recommendedName>
        <fullName evidence="2">EF-hand domain-containing protein</fullName>
    </recommendedName>
</protein>
<feature type="domain" description="EF-hand" evidence="2">
    <location>
        <begin position="118"/>
        <end position="153"/>
    </location>
</feature>
<evidence type="ECO:0000256" key="1">
    <source>
        <dbReference type="ARBA" id="ARBA00022837"/>
    </source>
</evidence>
<organism evidence="3 4">
    <name type="scientific">Polarella glacialis</name>
    <name type="common">Dinoflagellate</name>
    <dbReference type="NCBI Taxonomy" id="89957"/>
    <lineage>
        <taxon>Eukaryota</taxon>
        <taxon>Sar</taxon>
        <taxon>Alveolata</taxon>
        <taxon>Dinophyceae</taxon>
        <taxon>Suessiales</taxon>
        <taxon>Suessiaceae</taxon>
        <taxon>Polarella</taxon>
    </lineage>
</organism>
<dbReference type="InterPro" id="IPR002048">
    <property type="entry name" value="EF_hand_dom"/>
</dbReference>
<proteinExistence type="predicted"/>
<dbReference type="EMBL" id="CAJNNV010000919">
    <property type="protein sequence ID" value="CAE8583879.1"/>
    <property type="molecule type" value="Genomic_DNA"/>
</dbReference>
<keyword evidence="1" id="KW-0106">Calcium</keyword>
<feature type="domain" description="EF-hand" evidence="2">
    <location>
        <begin position="168"/>
        <end position="203"/>
    </location>
</feature>
<feature type="domain" description="EF-hand" evidence="2">
    <location>
        <begin position="15"/>
        <end position="50"/>
    </location>
</feature>
<comment type="caution">
    <text evidence="3">The sequence shown here is derived from an EMBL/GenBank/DDBJ whole genome shotgun (WGS) entry which is preliminary data.</text>
</comment>